<sequence>MGTHTVFNVEDLMPYFASHEYSGPHLGVLPKPLPPHSLPRAQPISDPHLPGILSPMVPLLAPQIPPDPSVTVLRDEIITKIFMHESVPSTDGLVCRYLIYWRRRPFIDDTWMLPTELDRLSLDFDFSTTVSIHWRWKLFNPEELIGEDTLPSTTLGRPPGGASGAFPLFAAGSTKEGRHQIRLTLLLERPERIKGICVWRVIFLEVRKLAKRQSLQWKSAISISSSPASHLMKNSTHSSAAEAAKFGLISLLASHRNPEISLFSSKGFSEISRLINGKALQCFCLRHASNLSVFHVNTLLSMYFRFGKPSIALNLFDKMPMRNHSTWNTVISGCVRAGRSSVAVDLFRKMREEGGDSNGFMLASLVTACTRDKDMVSRGTQIHGFVLKLGLMSNVYVGTALLHLYGNNDLLTDAQRFFQEMPEKNVVTWTALMVSYSANSQPAEAVRAYRNMRMEGVVCNENSYATVISSCGSLHNKTLSSQILAHVVVSGFEADVSVANSLLTLFGNAGNVDEAEQLFLRMKEKDTISWNSLLSVYLHEGMCEEALLCFARMHHSNFKPDATTFSCTISACANVDHGKWGRGLHSSVVKNNLESSPSVCNTLISMYSAFGKTTDAEMLFRGMPAKDAISWNTMMRSYGQSGDVVGAIELFSKMLRRSNECNHVTFATALAACAGQECLSDGKMIHALVILIGLGESLLVANSLDHHVQ</sequence>
<dbReference type="FunFam" id="1.25.40.10:FF:000381">
    <property type="entry name" value="Pentatricopeptide repeat-containing protein"/>
    <property type="match status" value="2"/>
</dbReference>
<name>A0AAP0B0N2_9ASPA</name>
<evidence type="ECO:0000313" key="3">
    <source>
        <dbReference type="EMBL" id="KAK8921934.1"/>
    </source>
</evidence>
<dbReference type="AlphaFoldDB" id="A0AAP0B0N2"/>
<dbReference type="Gene3D" id="1.25.40.10">
    <property type="entry name" value="Tetratricopeptide repeat domain"/>
    <property type="match status" value="4"/>
</dbReference>
<dbReference type="EMBL" id="JBBWWQ010000018">
    <property type="protein sequence ID" value="KAK8921934.1"/>
    <property type="molecule type" value="Genomic_DNA"/>
</dbReference>
<evidence type="ECO:0000256" key="1">
    <source>
        <dbReference type="ARBA" id="ARBA00022737"/>
    </source>
</evidence>
<dbReference type="InterPro" id="IPR002885">
    <property type="entry name" value="PPR_rpt"/>
</dbReference>
<feature type="repeat" description="PPR" evidence="2">
    <location>
        <begin position="495"/>
        <end position="525"/>
    </location>
</feature>
<dbReference type="NCBIfam" id="TIGR00756">
    <property type="entry name" value="PPR"/>
    <property type="match status" value="5"/>
</dbReference>
<organism evidence="3 4">
    <name type="scientific">Platanthera zijinensis</name>
    <dbReference type="NCBI Taxonomy" id="2320716"/>
    <lineage>
        <taxon>Eukaryota</taxon>
        <taxon>Viridiplantae</taxon>
        <taxon>Streptophyta</taxon>
        <taxon>Embryophyta</taxon>
        <taxon>Tracheophyta</taxon>
        <taxon>Spermatophyta</taxon>
        <taxon>Magnoliopsida</taxon>
        <taxon>Liliopsida</taxon>
        <taxon>Asparagales</taxon>
        <taxon>Orchidaceae</taxon>
        <taxon>Orchidoideae</taxon>
        <taxon>Orchideae</taxon>
        <taxon>Orchidinae</taxon>
        <taxon>Platanthera</taxon>
    </lineage>
</organism>
<dbReference type="Pfam" id="PF01535">
    <property type="entry name" value="PPR"/>
    <property type="match status" value="3"/>
</dbReference>
<keyword evidence="4" id="KW-1185">Reference proteome</keyword>
<protein>
    <submittedName>
        <fullName evidence="3">Pentatricopeptide repeat-containing protein</fullName>
    </submittedName>
</protein>
<accession>A0AAP0B0N2</accession>
<feature type="repeat" description="PPR" evidence="2">
    <location>
        <begin position="526"/>
        <end position="560"/>
    </location>
</feature>
<dbReference type="Proteomes" id="UP001418222">
    <property type="component" value="Unassembled WGS sequence"/>
</dbReference>
<evidence type="ECO:0000256" key="2">
    <source>
        <dbReference type="PROSITE-ProRule" id="PRU00708"/>
    </source>
</evidence>
<dbReference type="PANTHER" id="PTHR47926">
    <property type="entry name" value="PENTATRICOPEPTIDE REPEAT-CONTAINING PROTEIN"/>
    <property type="match status" value="1"/>
</dbReference>
<proteinExistence type="predicted"/>
<dbReference type="InterPro" id="IPR046960">
    <property type="entry name" value="PPR_At4g14850-like_plant"/>
</dbReference>
<gene>
    <name evidence="3" type="primary">PCMP-E43</name>
    <name evidence="3" type="ORF">KSP39_PZI020641</name>
</gene>
<dbReference type="PANTHER" id="PTHR47926:SF506">
    <property type="entry name" value="TETRATRICOPEPTIDE REPEAT-LIKE SUPERFAMILY PROTEIN ISOFORM 1"/>
    <property type="match status" value="1"/>
</dbReference>
<dbReference type="GO" id="GO:0009451">
    <property type="term" value="P:RNA modification"/>
    <property type="evidence" value="ECO:0007669"/>
    <property type="project" value="InterPro"/>
</dbReference>
<dbReference type="PROSITE" id="PS51375">
    <property type="entry name" value="PPR"/>
    <property type="match status" value="5"/>
</dbReference>
<comment type="caution">
    <text evidence="3">The sequence shown here is derived from an EMBL/GenBank/DDBJ whole genome shotgun (WGS) entry which is preliminary data.</text>
</comment>
<feature type="repeat" description="PPR" evidence="2">
    <location>
        <begin position="425"/>
        <end position="459"/>
    </location>
</feature>
<reference evidence="3 4" key="1">
    <citation type="journal article" date="2022" name="Nat. Plants">
        <title>Genomes of leafy and leafless Platanthera orchids illuminate the evolution of mycoheterotrophy.</title>
        <authorList>
            <person name="Li M.H."/>
            <person name="Liu K.W."/>
            <person name="Li Z."/>
            <person name="Lu H.C."/>
            <person name="Ye Q.L."/>
            <person name="Zhang D."/>
            <person name="Wang J.Y."/>
            <person name="Li Y.F."/>
            <person name="Zhong Z.M."/>
            <person name="Liu X."/>
            <person name="Yu X."/>
            <person name="Liu D.K."/>
            <person name="Tu X.D."/>
            <person name="Liu B."/>
            <person name="Hao Y."/>
            <person name="Liao X.Y."/>
            <person name="Jiang Y.T."/>
            <person name="Sun W.H."/>
            <person name="Chen J."/>
            <person name="Chen Y.Q."/>
            <person name="Ai Y."/>
            <person name="Zhai J.W."/>
            <person name="Wu S.S."/>
            <person name="Zhou Z."/>
            <person name="Hsiao Y.Y."/>
            <person name="Wu W.L."/>
            <person name="Chen Y.Y."/>
            <person name="Lin Y.F."/>
            <person name="Hsu J.L."/>
            <person name="Li C.Y."/>
            <person name="Wang Z.W."/>
            <person name="Zhao X."/>
            <person name="Zhong W.Y."/>
            <person name="Ma X.K."/>
            <person name="Ma L."/>
            <person name="Huang J."/>
            <person name="Chen G.Z."/>
            <person name="Huang M.Z."/>
            <person name="Huang L."/>
            <person name="Peng D.H."/>
            <person name="Luo Y.B."/>
            <person name="Zou S.Q."/>
            <person name="Chen S.P."/>
            <person name="Lan S."/>
            <person name="Tsai W.C."/>
            <person name="Van de Peer Y."/>
            <person name="Liu Z.J."/>
        </authorList>
    </citation>
    <scope>NUCLEOTIDE SEQUENCE [LARGE SCALE GENOMIC DNA]</scope>
    <source>
        <strain evidence="3">Lor287</strain>
    </source>
</reference>
<dbReference type="InterPro" id="IPR011990">
    <property type="entry name" value="TPR-like_helical_dom_sf"/>
</dbReference>
<dbReference type="Pfam" id="PF13041">
    <property type="entry name" value="PPR_2"/>
    <property type="match status" value="3"/>
</dbReference>
<feature type="repeat" description="PPR" evidence="2">
    <location>
        <begin position="627"/>
        <end position="661"/>
    </location>
</feature>
<keyword evidence="1" id="KW-0677">Repeat</keyword>
<dbReference type="FunFam" id="1.25.40.10:FF:000073">
    <property type="entry name" value="Pentatricopeptide repeat-containing protein chloroplastic"/>
    <property type="match status" value="1"/>
</dbReference>
<evidence type="ECO:0000313" key="4">
    <source>
        <dbReference type="Proteomes" id="UP001418222"/>
    </source>
</evidence>
<dbReference type="GO" id="GO:0003723">
    <property type="term" value="F:RNA binding"/>
    <property type="evidence" value="ECO:0007669"/>
    <property type="project" value="InterPro"/>
</dbReference>
<feature type="repeat" description="PPR" evidence="2">
    <location>
        <begin position="323"/>
        <end position="357"/>
    </location>
</feature>